<dbReference type="Pfam" id="PF13432">
    <property type="entry name" value="TPR_16"/>
    <property type="match status" value="1"/>
</dbReference>
<feature type="coiled-coil region" evidence="5">
    <location>
        <begin position="141"/>
        <end position="168"/>
    </location>
</feature>
<keyword evidence="4" id="KW-0802">TPR repeat</keyword>
<keyword evidence="5" id="KW-0175">Coiled coil</keyword>
<dbReference type="Proteomes" id="UP000053424">
    <property type="component" value="Unassembled WGS sequence"/>
</dbReference>
<evidence type="ECO:0000313" key="8">
    <source>
        <dbReference type="EMBL" id="KIM42612.1"/>
    </source>
</evidence>
<dbReference type="InterPro" id="IPR036869">
    <property type="entry name" value="J_dom_sf"/>
</dbReference>
<dbReference type="EMBL" id="KN831777">
    <property type="protein sequence ID" value="KIM42612.1"/>
    <property type="molecule type" value="Genomic_DNA"/>
</dbReference>
<dbReference type="GO" id="GO:0051787">
    <property type="term" value="F:misfolded protein binding"/>
    <property type="evidence" value="ECO:0007669"/>
    <property type="project" value="TreeGrafter"/>
</dbReference>
<feature type="domain" description="J" evidence="7">
    <location>
        <begin position="462"/>
        <end position="523"/>
    </location>
</feature>
<proteinExistence type="predicted"/>
<dbReference type="GO" id="GO:0051087">
    <property type="term" value="F:protein-folding chaperone binding"/>
    <property type="evidence" value="ECO:0007669"/>
    <property type="project" value="TreeGrafter"/>
</dbReference>
<evidence type="ECO:0000256" key="5">
    <source>
        <dbReference type="SAM" id="Coils"/>
    </source>
</evidence>
<evidence type="ECO:0000256" key="2">
    <source>
        <dbReference type="ARBA" id="ARBA00022729"/>
    </source>
</evidence>
<dbReference type="InterPro" id="IPR051727">
    <property type="entry name" value="DnaJ_C3_Co-chaperones"/>
</dbReference>
<accession>A0A0C2YNP5</accession>
<dbReference type="GO" id="GO:0005783">
    <property type="term" value="C:endoplasmic reticulum"/>
    <property type="evidence" value="ECO:0007669"/>
    <property type="project" value="UniProtKB-SubCell"/>
</dbReference>
<reference evidence="9" key="2">
    <citation type="submission" date="2015-01" db="EMBL/GenBank/DDBJ databases">
        <title>Evolutionary Origins and Diversification of the Mycorrhizal Mutualists.</title>
        <authorList>
            <consortium name="DOE Joint Genome Institute"/>
            <consortium name="Mycorrhizal Genomics Consortium"/>
            <person name="Kohler A."/>
            <person name="Kuo A."/>
            <person name="Nagy L.G."/>
            <person name="Floudas D."/>
            <person name="Copeland A."/>
            <person name="Barry K.W."/>
            <person name="Cichocki N."/>
            <person name="Veneault-Fourrey C."/>
            <person name="LaButti K."/>
            <person name="Lindquist E.A."/>
            <person name="Lipzen A."/>
            <person name="Lundell T."/>
            <person name="Morin E."/>
            <person name="Murat C."/>
            <person name="Riley R."/>
            <person name="Ohm R."/>
            <person name="Sun H."/>
            <person name="Tunlid A."/>
            <person name="Henrissat B."/>
            <person name="Grigoriev I.V."/>
            <person name="Hibbett D.S."/>
            <person name="Martin F."/>
        </authorList>
    </citation>
    <scope>NUCLEOTIDE SEQUENCE [LARGE SCALE GENOMIC DNA]</scope>
    <source>
        <strain evidence="9">h7</strain>
    </source>
</reference>
<keyword evidence="9" id="KW-1185">Reference proteome</keyword>
<dbReference type="OrthoDB" id="1726119at2759"/>
<comment type="subcellular location">
    <subcellularLocation>
        <location evidence="1">Endoplasmic reticulum</location>
    </subcellularLocation>
</comment>
<dbReference type="PANTHER" id="PTHR44140:SF2">
    <property type="entry name" value="LD25575P"/>
    <property type="match status" value="1"/>
</dbReference>
<feature type="repeat" description="TPR" evidence="4">
    <location>
        <begin position="41"/>
        <end position="74"/>
    </location>
</feature>
<dbReference type="PRINTS" id="PR00625">
    <property type="entry name" value="JDOMAIN"/>
</dbReference>
<dbReference type="CDD" id="cd06257">
    <property type="entry name" value="DnaJ"/>
    <property type="match status" value="1"/>
</dbReference>
<reference evidence="8 9" key="1">
    <citation type="submission" date="2014-04" db="EMBL/GenBank/DDBJ databases">
        <authorList>
            <consortium name="DOE Joint Genome Institute"/>
            <person name="Kuo A."/>
            <person name="Gay G."/>
            <person name="Dore J."/>
            <person name="Kohler A."/>
            <person name="Nagy L.G."/>
            <person name="Floudas D."/>
            <person name="Copeland A."/>
            <person name="Barry K.W."/>
            <person name="Cichocki N."/>
            <person name="Veneault-Fourrey C."/>
            <person name="LaButti K."/>
            <person name="Lindquist E.A."/>
            <person name="Lipzen A."/>
            <person name="Lundell T."/>
            <person name="Morin E."/>
            <person name="Murat C."/>
            <person name="Sun H."/>
            <person name="Tunlid A."/>
            <person name="Henrissat B."/>
            <person name="Grigoriev I.V."/>
            <person name="Hibbett D.S."/>
            <person name="Martin F."/>
            <person name="Nordberg H.P."/>
            <person name="Cantor M.N."/>
            <person name="Hua S.X."/>
        </authorList>
    </citation>
    <scope>NUCLEOTIDE SEQUENCE [LARGE SCALE GENOMIC DNA]</scope>
    <source>
        <strain evidence="9">h7</strain>
    </source>
</reference>
<evidence type="ECO:0000256" key="3">
    <source>
        <dbReference type="ARBA" id="ARBA00022824"/>
    </source>
</evidence>
<feature type="repeat" description="TPR" evidence="4">
    <location>
        <begin position="75"/>
        <end position="108"/>
    </location>
</feature>
<dbReference type="InterPro" id="IPR019734">
    <property type="entry name" value="TPR_rpt"/>
</dbReference>
<dbReference type="Gene3D" id="1.10.287.110">
    <property type="entry name" value="DnaJ domain"/>
    <property type="match status" value="1"/>
</dbReference>
<dbReference type="SUPFAM" id="SSF46565">
    <property type="entry name" value="Chaperone J-domain"/>
    <property type="match status" value="1"/>
</dbReference>
<dbReference type="InterPro" id="IPR001623">
    <property type="entry name" value="DnaJ_domain"/>
</dbReference>
<dbReference type="STRING" id="686832.A0A0C2YNP5"/>
<evidence type="ECO:0000259" key="7">
    <source>
        <dbReference type="PROSITE" id="PS50076"/>
    </source>
</evidence>
<gene>
    <name evidence="8" type="ORF">M413DRAFT_444313</name>
</gene>
<feature type="chain" id="PRO_5002159730" description="J domain-containing protein" evidence="6">
    <location>
        <begin position="21"/>
        <end position="584"/>
    </location>
</feature>
<dbReference type="AlphaFoldDB" id="A0A0C2YNP5"/>
<organism evidence="8 9">
    <name type="scientific">Hebeloma cylindrosporum</name>
    <dbReference type="NCBI Taxonomy" id="76867"/>
    <lineage>
        <taxon>Eukaryota</taxon>
        <taxon>Fungi</taxon>
        <taxon>Dikarya</taxon>
        <taxon>Basidiomycota</taxon>
        <taxon>Agaricomycotina</taxon>
        <taxon>Agaricomycetes</taxon>
        <taxon>Agaricomycetidae</taxon>
        <taxon>Agaricales</taxon>
        <taxon>Agaricineae</taxon>
        <taxon>Hymenogastraceae</taxon>
        <taxon>Hebeloma</taxon>
    </lineage>
</organism>
<evidence type="ECO:0000256" key="1">
    <source>
        <dbReference type="ARBA" id="ARBA00004240"/>
    </source>
</evidence>
<evidence type="ECO:0000256" key="4">
    <source>
        <dbReference type="PROSITE-ProRule" id="PRU00339"/>
    </source>
</evidence>
<dbReference type="Pfam" id="PF00226">
    <property type="entry name" value="DnaJ"/>
    <property type="match status" value="1"/>
</dbReference>
<dbReference type="InterPro" id="IPR011990">
    <property type="entry name" value="TPR-like_helical_dom_sf"/>
</dbReference>
<keyword evidence="2 6" id="KW-0732">Signal</keyword>
<name>A0A0C2YNP5_HEBCY</name>
<dbReference type="Gene3D" id="1.25.40.10">
    <property type="entry name" value="Tetratricopeptide repeat domain"/>
    <property type="match status" value="2"/>
</dbReference>
<dbReference type="SUPFAM" id="SSF48452">
    <property type="entry name" value="TPR-like"/>
    <property type="match status" value="1"/>
</dbReference>
<dbReference type="SMART" id="SM00028">
    <property type="entry name" value="TPR"/>
    <property type="match status" value="3"/>
</dbReference>
<keyword evidence="3" id="KW-0256">Endoplasmic reticulum</keyword>
<feature type="signal peptide" evidence="6">
    <location>
        <begin position="1"/>
        <end position="20"/>
    </location>
</feature>
<evidence type="ECO:0000313" key="9">
    <source>
        <dbReference type="Proteomes" id="UP000053424"/>
    </source>
</evidence>
<dbReference type="PROSITE" id="PS50005">
    <property type="entry name" value="TPR"/>
    <property type="match status" value="2"/>
</dbReference>
<evidence type="ECO:0000256" key="6">
    <source>
        <dbReference type="SAM" id="SignalP"/>
    </source>
</evidence>
<dbReference type="GO" id="GO:0034975">
    <property type="term" value="P:protein folding in endoplasmic reticulum"/>
    <property type="evidence" value="ECO:0007669"/>
    <property type="project" value="TreeGrafter"/>
</dbReference>
<dbReference type="HOGENOM" id="CLU_015935_0_1_1"/>
<dbReference type="PROSITE" id="PS50076">
    <property type="entry name" value="DNAJ_2"/>
    <property type="match status" value="1"/>
</dbReference>
<dbReference type="SMART" id="SM00271">
    <property type="entry name" value="DnaJ"/>
    <property type="match status" value="1"/>
</dbReference>
<protein>
    <recommendedName>
        <fullName evidence="7">J domain-containing protein</fullName>
    </recommendedName>
</protein>
<dbReference type="PANTHER" id="PTHR44140">
    <property type="entry name" value="LD25575P"/>
    <property type="match status" value="1"/>
</dbReference>
<sequence>MRFISLTSLLLLITASPKESFFVSASGESGSGAGGLYPPGLLPLINRANVLLSSGQFNEAARIYSEAIDQSPADYLLYYKRATAYFSLQRHTSALEDFEKVLSLTSNTFDNAHLMKSRIYTRDGDFPSARASLALYLKAKKGKKDKDVEELEAEIEEGQNMKEKAEKERSAELWNACVESSSKALRVASHSTLIRTWRAECALAAGDVESAVGDLTRLSHLLPPSTQLLTRIFRLSYFLLPSSPAPLNSLKQCLHYDPDSKPCLSLRRMLKSFDKSLAALDDLLGKEDWRGALKLMIGTGSGKIGNLWKRWEEAMLEHVGQEADILPLVPPSLLPAQPEPTAKKAKKAPKIHLPLASKVSPNRHKLVRALCKSYTRVADTSQGTEYRTQMEKWCDELLTLDGCAEDVDGLVGRGEALLVKEEWEEAVRVFERAFEASGRGDRDIHQRLQKAQKLLKQSKQKDYYKIIGVSRDADAKTIKKAFRKAAKSAHPDKGGSEAKMALLNEAYEVLSNPELRARFDNGEDPMDPMAQQGGNPFAGFQGGGGGHPFAQFFQQQQGFGGGGGKGFPGGGQGGFQFHFSHGQR</sequence>